<dbReference type="OrthoDB" id="420606at2759"/>
<name>A0A8H6WYF4_9AGAR</name>
<keyword evidence="6" id="KW-1185">Reference proteome</keyword>
<dbReference type="Gene3D" id="3.50.50.60">
    <property type="entry name" value="FAD/NAD(P)-binding domain"/>
    <property type="match status" value="1"/>
</dbReference>
<comment type="similarity">
    <text evidence="1">Belongs to the paxM FAD-dependent monooxygenase family.</text>
</comment>
<dbReference type="EMBL" id="JACAZI010000032">
    <property type="protein sequence ID" value="KAF7330992.1"/>
    <property type="molecule type" value="Genomic_DNA"/>
</dbReference>
<evidence type="ECO:0000256" key="2">
    <source>
        <dbReference type="ARBA" id="ARBA00023002"/>
    </source>
</evidence>
<sequence length="443" mass="48079">MSRGDESGLHFIIIGGSIAGLASAIALRASGHNVLVLEQERQLGGSDSVPSGVARVPPNGSKILFDWGLGPEVIENTIVSEGFMVYKYTGGHGPGLDCVGLNRWDPEFLTEARGDFRIFRHRDLLHILYDAAIRPPTPNDASKLSPKVTVLFGAEVVHIDMDLCSVSLRSGDIHIGDAVIGADGAGGIVRQSLMREQLEDPTATVDKYDLPTGLSVCSANISKVDGLTVPEFAKFYQSPHSNLGTVCVGSNRGALTSILGKSTELALSVYTPDCSDRGGWTRVADKKMSDVIGPCDIPFQNLAAYAGPSVCIQIKDHHELESWVSESGRVVVLGDAAHPFPPAAMNCYAIALEDEHRRDRCFRIRNADKHYITTLTLPDGEVQESRDALMRANQAAGRNVMDAPESSLQDIIDEMRMVFGYEPTDDADEWWMSWGRLRDASEA</sequence>
<dbReference type="GO" id="GO:0004497">
    <property type="term" value="F:monooxygenase activity"/>
    <property type="evidence" value="ECO:0007669"/>
    <property type="project" value="UniProtKB-KW"/>
</dbReference>
<reference evidence="5" key="1">
    <citation type="submission" date="2020-05" db="EMBL/GenBank/DDBJ databases">
        <title>Mycena genomes resolve the evolution of fungal bioluminescence.</title>
        <authorList>
            <person name="Tsai I.J."/>
        </authorList>
    </citation>
    <scope>NUCLEOTIDE SEQUENCE</scope>
    <source>
        <strain evidence="5">CCC161011</strain>
    </source>
</reference>
<dbReference type="SUPFAM" id="SSF51905">
    <property type="entry name" value="FAD/NAD(P)-binding domain"/>
    <property type="match status" value="1"/>
</dbReference>
<gene>
    <name evidence="5" type="ORF">MVEN_02439300</name>
</gene>
<accession>A0A8H6WYF4</accession>
<proteinExistence type="inferred from homology"/>
<dbReference type="AlphaFoldDB" id="A0A8H6WYF4"/>
<dbReference type="PRINTS" id="PR00420">
    <property type="entry name" value="RNGMNOXGNASE"/>
</dbReference>
<feature type="transmembrane region" description="Helical" evidence="4">
    <location>
        <begin position="7"/>
        <end position="27"/>
    </location>
</feature>
<dbReference type="InterPro" id="IPR036188">
    <property type="entry name" value="FAD/NAD-bd_sf"/>
</dbReference>
<protein>
    <submittedName>
        <fullName evidence="5">FAD-binding-3 domain-containing protein</fullName>
    </submittedName>
</protein>
<dbReference type="PANTHER" id="PTHR13789">
    <property type="entry name" value="MONOOXYGENASE"/>
    <property type="match status" value="1"/>
</dbReference>
<dbReference type="Pfam" id="PF13450">
    <property type="entry name" value="NAD_binding_8"/>
    <property type="match status" value="1"/>
</dbReference>
<evidence type="ECO:0000313" key="6">
    <source>
        <dbReference type="Proteomes" id="UP000620124"/>
    </source>
</evidence>
<comment type="caution">
    <text evidence="5">The sequence shown here is derived from an EMBL/GenBank/DDBJ whole genome shotgun (WGS) entry which is preliminary data.</text>
</comment>
<keyword evidence="4" id="KW-0812">Transmembrane</keyword>
<evidence type="ECO:0000256" key="4">
    <source>
        <dbReference type="SAM" id="Phobius"/>
    </source>
</evidence>
<organism evidence="5 6">
    <name type="scientific">Mycena venus</name>
    <dbReference type="NCBI Taxonomy" id="2733690"/>
    <lineage>
        <taxon>Eukaryota</taxon>
        <taxon>Fungi</taxon>
        <taxon>Dikarya</taxon>
        <taxon>Basidiomycota</taxon>
        <taxon>Agaricomycotina</taxon>
        <taxon>Agaricomycetes</taxon>
        <taxon>Agaricomycetidae</taxon>
        <taxon>Agaricales</taxon>
        <taxon>Marasmiineae</taxon>
        <taxon>Mycenaceae</taxon>
        <taxon>Mycena</taxon>
    </lineage>
</organism>
<keyword evidence="3" id="KW-0503">Monooxygenase</keyword>
<keyword evidence="4" id="KW-1133">Transmembrane helix</keyword>
<dbReference type="InterPro" id="IPR050493">
    <property type="entry name" value="FAD-dep_Monooxygenase_BioMet"/>
</dbReference>
<evidence type="ECO:0000313" key="5">
    <source>
        <dbReference type="EMBL" id="KAF7330992.1"/>
    </source>
</evidence>
<dbReference type="Proteomes" id="UP000620124">
    <property type="component" value="Unassembled WGS sequence"/>
</dbReference>
<keyword evidence="2" id="KW-0560">Oxidoreductase</keyword>
<dbReference type="PANTHER" id="PTHR13789:SF306">
    <property type="entry name" value="HYDROXYLASE, PUTATIVE-RELATED"/>
    <property type="match status" value="1"/>
</dbReference>
<evidence type="ECO:0000256" key="1">
    <source>
        <dbReference type="ARBA" id="ARBA00007992"/>
    </source>
</evidence>
<evidence type="ECO:0000256" key="3">
    <source>
        <dbReference type="ARBA" id="ARBA00023033"/>
    </source>
</evidence>
<keyword evidence="4" id="KW-0472">Membrane</keyword>